<feature type="compositionally biased region" description="Low complexity" evidence="1">
    <location>
        <begin position="719"/>
        <end position="733"/>
    </location>
</feature>
<evidence type="ECO:0000313" key="2">
    <source>
        <dbReference type="EMBL" id="GEW86935.1"/>
    </source>
</evidence>
<feature type="compositionally biased region" description="Basic and acidic residues" evidence="1">
    <location>
        <begin position="390"/>
        <end position="400"/>
    </location>
</feature>
<keyword evidence="2" id="KW-0695">RNA-directed DNA polymerase</keyword>
<accession>A0A699GZS7</accession>
<keyword evidence="2" id="KW-0808">Transferase</keyword>
<evidence type="ECO:0000256" key="1">
    <source>
        <dbReference type="SAM" id="MobiDB-lite"/>
    </source>
</evidence>
<dbReference type="SUPFAM" id="SSF56672">
    <property type="entry name" value="DNA/RNA polymerases"/>
    <property type="match status" value="1"/>
</dbReference>
<dbReference type="GO" id="GO:0003964">
    <property type="term" value="F:RNA-directed DNA polymerase activity"/>
    <property type="evidence" value="ECO:0007669"/>
    <property type="project" value="UniProtKB-KW"/>
</dbReference>
<proteinExistence type="predicted"/>
<dbReference type="CDD" id="cd01647">
    <property type="entry name" value="RT_LTR"/>
    <property type="match status" value="1"/>
</dbReference>
<feature type="region of interest" description="Disordered" evidence="1">
    <location>
        <begin position="387"/>
        <end position="414"/>
    </location>
</feature>
<reference evidence="2" key="1">
    <citation type="journal article" date="2019" name="Sci. Rep.">
        <title>Draft genome of Tanacetum cinerariifolium, the natural source of mosquito coil.</title>
        <authorList>
            <person name="Yamashiro T."/>
            <person name="Shiraishi A."/>
            <person name="Satake H."/>
            <person name="Nakayama K."/>
        </authorList>
    </citation>
    <scope>NUCLEOTIDE SEQUENCE</scope>
</reference>
<gene>
    <name evidence="2" type="ORF">Tci_258911</name>
</gene>
<dbReference type="PANTHER" id="PTHR24559:SF444">
    <property type="entry name" value="REVERSE TRANSCRIPTASE DOMAIN-CONTAINING PROTEIN"/>
    <property type="match status" value="1"/>
</dbReference>
<protein>
    <submittedName>
        <fullName evidence="2">Reverse transcriptase domain-containing protein</fullName>
    </submittedName>
</protein>
<organism evidence="2">
    <name type="scientific">Tanacetum cinerariifolium</name>
    <name type="common">Dalmatian daisy</name>
    <name type="synonym">Chrysanthemum cinerariifolium</name>
    <dbReference type="NCBI Taxonomy" id="118510"/>
    <lineage>
        <taxon>Eukaryota</taxon>
        <taxon>Viridiplantae</taxon>
        <taxon>Streptophyta</taxon>
        <taxon>Embryophyta</taxon>
        <taxon>Tracheophyta</taxon>
        <taxon>Spermatophyta</taxon>
        <taxon>Magnoliopsida</taxon>
        <taxon>eudicotyledons</taxon>
        <taxon>Gunneridae</taxon>
        <taxon>Pentapetalae</taxon>
        <taxon>asterids</taxon>
        <taxon>campanulids</taxon>
        <taxon>Asterales</taxon>
        <taxon>Asteraceae</taxon>
        <taxon>Asteroideae</taxon>
        <taxon>Anthemideae</taxon>
        <taxon>Anthemidinae</taxon>
        <taxon>Tanacetum</taxon>
    </lineage>
</organism>
<dbReference type="Gene3D" id="3.30.70.270">
    <property type="match status" value="1"/>
</dbReference>
<feature type="region of interest" description="Disordered" evidence="1">
    <location>
        <begin position="719"/>
        <end position="787"/>
    </location>
</feature>
<dbReference type="PANTHER" id="PTHR24559">
    <property type="entry name" value="TRANSPOSON TY3-I GAG-POL POLYPROTEIN"/>
    <property type="match status" value="1"/>
</dbReference>
<sequence>MRYLFVYMAARITGPDPVTPSNHTRYEGNSGQDNTNRSILEGHLLALKELLKETGNNDLIKLILLNFSDDGQDIDEEIEEIDKRKDRGKVTMNDEDLSRPFKEVLKRSHKSFHRNQKPRRMAHVRVVSNVPADTRRFGMLRACAKDPMEISKIVRRANESLPNFKERWTAYPRLLMRCSKGWMIMSDQKKPFVILSYPKISSFMSSHRCPALSKRFSDGIPKTVDEMLKRVDDDVRSEEAFRNTELPKGKLKHLVKDVRHTGKNRRKGNSSQKGKIINVVRCQAKNRKRKTMMTDEEWMRVPTTFSPVLARDLSDEVLVVETKIEGYLVRRVHIDEGASIEIMYEHCFNMLHQTINKDTYDYIWIFGRAGGSNLGISLYHGIRVQKDKKKQTMESPKEAKPQGSQKRRILSPEKSQVVTKEVTEWLKAGIVRPVRYHTYISNPVLVKKVNVSWRMCIDFKNINVACLKDYYPLLEIDIKIEPVVGFPLKCFLDAYKGYHQVQMAEEEKEKTAFYTDQEAYVYEMFVKCRTDNEMIADVEETFDNLRKINMKLNPKKYSFGVEEGKILGYMVTSKGIRANLAKTKDIAKIIKEDYPQPTVSYNIAAKVNVVRLPGSITRGGLVWRCDRLVSRAKVIENQVMDAPVISISSNLSDESVGSSFPRVILIGSISVEVLVAPEVRAAAVASPTRTIQSQILRCPRGMYHLTPYDAMLTRWRSRVASRSSSPTTSTPEIPTTPIPPAPSAVVAPSTDINSPVDHSYSDHSSSGHCASDHSSLDHSSSRHSISGHSLFGHTPPVTIIANSFAPSRLFYPPFARTPRYSEAYHCWRPPTATMTSSIYDSKALVPSRADLLPPRKRFRDSISLKDSVEEYIDTYVLVDIKADATAIEVVADIDVEAGVDAGIGMAVDVRVDVEDEVEGEYIPSEYTPLYNCSCH</sequence>
<comment type="caution">
    <text evidence="2">The sequence shown here is derived from an EMBL/GenBank/DDBJ whole genome shotgun (WGS) entry which is preliminary data.</text>
</comment>
<dbReference type="InterPro" id="IPR043128">
    <property type="entry name" value="Rev_trsase/Diguanyl_cyclase"/>
</dbReference>
<feature type="compositionally biased region" description="Low complexity" evidence="1">
    <location>
        <begin position="743"/>
        <end position="769"/>
    </location>
</feature>
<dbReference type="EMBL" id="BKCJ010077848">
    <property type="protein sequence ID" value="GEW86935.1"/>
    <property type="molecule type" value="Genomic_DNA"/>
</dbReference>
<name>A0A699GZS7_TANCI</name>
<dbReference type="InterPro" id="IPR043502">
    <property type="entry name" value="DNA/RNA_pol_sf"/>
</dbReference>
<keyword evidence="2" id="KW-0548">Nucleotidyltransferase</keyword>
<feature type="compositionally biased region" description="Basic and acidic residues" evidence="1">
    <location>
        <begin position="770"/>
        <end position="780"/>
    </location>
</feature>
<dbReference type="InterPro" id="IPR053134">
    <property type="entry name" value="RNA-dir_DNA_polymerase"/>
</dbReference>
<dbReference type="AlphaFoldDB" id="A0A699GZS7"/>